<evidence type="ECO:0000256" key="3">
    <source>
        <dbReference type="ARBA" id="ARBA00022729"/>
    </source>
</evidence>
<dbReference type="InterPro" id="IPR036179">
    <property type="entry name" value="Ig-like_dom_sf"/>
</dbReference>
<protein>
    <recommendedName>
        <fullName evidence="7">Ig-like domain-containing protein</fullName>
    </recommendedName>
</protein>
<dbReference type="GO" id="GO:0005886">
    <property type="term" value="C:plasma membrane"/>
    <property type="evidence" value="ECO:0007669"/>
    <property type="project" value="TreeGrafter"/>
</dbReference>
<comment type="subcellular location">
    <subcellularLocation>
        <location evidence="1">Membrane</location>
    </subcellularLocation>
</comment>
<organism evidence="8 9">
    <name type="scientific">Chrysemys picta bellii</name>
    <name type="common">Western painted turtle</name>
    <name type="synonym">Emys bellii</name>
    <dbReference type="NCBI Taxonomy" id="8478"/>
    <lineage>
        <taxon>Eukaryota</taxon>
        <taxon>Metazoa</taxon>
        <taxon>Chordata</taxon>
        <taxon>Craniata</taxon>
        <taxon>Vertebrata</taxon>
        <taxon>Euteleostomi</taxon>
        <taxon>Archelosauria</taxon>
        <taxon>Testudinata</taxon>
        <taxon>Testudines</taxon>
        <taxon>Cryptodira</taxon>
        <taxon>Durocryptodira</taxon>
        <taxon>Testudinoidea</taxon>
        <taxon>Emydidae</taxon>
        <taxon>Chrysemys</taxon>
    </lineage>
</organism>
<reference evidence="8" key="1">
    <citation type="submission" date="2025-08" db="UniProtKB">
        <authorList>
            <consortium name="Ensembl"/>
        </authorList>
    </citation>
    <scope>IDENTIFICATION</scope>
</reference>
<keyword evidence="5" id="KW-1015">Disulfide bond</keyword>
<accession>A0A8C3IYD5</accession>
<dbReference type="InterPro" id="IPR007110">
    <property type="entry name" value="Ig-like_dom"/>
</dbReference>
<name>A0A8C3IYD5_CHRPI</name>
<dbReference type="PROSITE" id="PS50835">
    <property type="entry name" value="IG_LIKE"/>
    <property type="match status" value="1"/>
</dbReference>
<dbReference type="InterPro" id="IPR050671">
    <property type="entry name" value="CD300_family_receptors"/>
</dbReference>
<dbReference type="InterPro" id="IPR013106">
    <property type="entry name" value="Ig_V-set"/>
</dbReference>
<feature type="domain" description="Ig-like" evidence="7">
    <location>
        <begin position="1"/>
        <end position="92"/>
    </location>
</feature>
<feature type="region of interest" description="Disordered" evidence="6">
    <location>
        <begin position="96"/>
        <end position="135"/>
    </location>
</feature>
<dbReference type="PANTHER" id="PTHR11860">
    <property type="entry name" value="POLYMERIC-IMMUNOGLOBULIN RECEPTOR"/>
    <property type="match status" value="1"/>
</dbReference>
<evidence type="ECO:0000256" key="1">
    <source>
        <dbReference type="ARBA" id="ARBA00004370"/>
    </source>
</evidence>
<dbReference type="SUPFAM" id="SSF48726">
    <property type="entry name" value="Immunoglobulin"/>
    <property type="match status" value="1"/>
</dbReference>
<dbReference type="Ensembl" id="ENSCPBT00000048079.1">
    <property type="protein sequence ID" value="ENSCPBP00000041041.1"/>
    <property type="gene ID" value="ENSCPBG00000028172.1"/>
</dbReference>
<evidence type="ECO:0000259" key="7">
    <source>
        <dbReference type="PROSITE" id="PS50835"/>
    </source>
</evidence>
<dbReference type="Pfam" id="PF07686">
    <property type="entry name" value="V-set"/>
    <property type="match status" value="1"/>
</dbReference>
<keyword evidence="3" id="KW-0732">Signal</keyword>
<evidence type="ECO:0000256" key="5">
    <source>
        <dbReference type="ARBA" id="ARBA00023157"/>
    </source>
</evidence>
<evidence type="ECO:0000313" key="9">
    <source>
        <dbReference type="Proteomes" id="UP000694380"/>
    </source>
</evidence>
<reference evidence="8" key="2">
    <citation type="submission" date="2025-09" db="UniProtKB">
        <authorList>
            <consortium name="Ensembl"/>
        </authorList>
    </citation>
    <scope>IDENTIFICATION</scope>
</reference>
<dbReference type="AlphaFoldDB" id="A0A8C3IYD5"/>
<keyword evidence="2" id="KW-0812">Transmembrane</keyword>
<dbReference type="GO" id="GO:0004888">
    <property type="term" value="F:transmembrane signaling receptor activity"/>
    <property type="evidence" value="ECO:0007669"/>
    <property type="project" value="TreeGrafter"/>
</dbReference>
<keyword evidence="4" id="KW-0472">Membrane</keyword>
<evidence type="ECO:0000256" key="2">
    <source>
        <dbReference type="ARBA" id="ARBA00022692"/>
    </source>
</evidence>
<dbReference type="FunFam" id="2.60.40.10:FF:000370">
    <property type="entry name" value="CMRF35-like molecule 1"/>
    <property type="match status" value="1"/>
</dbReference>
<feature type="compositionally biased region" description="Polar residues" evidence="6">
    <location>
        <begin position="102"/>
        <end position="113"/>
    </location>
</feature>
<keyword evidence="9" id="KW-1185">Reference proteome</keyword>
<evidence type="ECO:0000313" key="8">
    <source>
        <dbReference type="Ensembl" id="ENSCPBP00000041041.1"/>
    </source>
</evidence>
<dbReference type="Gene3D" id="2.60.40.10">
    <property type="entry name" value="Immunoglobulins"/>
    <property type="match status" value="1"/>
</dbReference>
<proteinExistence type="predicted"/>
<evidence type="ECO:0000256" key="4">
    <source>
        <dbReference type="ARBA" id="ARBA00023136"/>
    </source>
</evidence>
<dbReference type="InterPro" id="IPR013783">
    <property type="entry name" value="Ig-like_fold"/>
</dbReference>
<dbReference type="PANTHER" id="PTHR11860:SF87">
    <property type="entry name" value="CMRF35-LIKE MOLECULE 8"/>
    <property type="match status" value="1"/>
</dbReference>
<dbReference type="CDD" id="cd05716">
    <property type="entry name" value="IgV_pIgR_like"/>
    <property type="match status" value="1"/>
</dbReference>
<evidence type="ECO:0000256" key="6">
    <source>
        <dbReference type="SAM" id="MobiDB-lite"/>
    </source>
</evidence>
<sequence length="135" mass="14650">GTVSVPCHYGKTAQGSPKYWCRGAQWNSCSKVVETERSEVKVKRGRVSITDNHSTSTFTVTTENLNLEDAGIYWCGINIKGGDDPYSLVNVTVLPAVPSPNPTARTPQATKQPDSPPPTKTESRFSPTAYIAPPR</sequence>
<dbReference type="GeneTree" id="ENSGT00940000154332"/>
<dbReference type="Proteomes" id="UP000694380">
    <property type="component" value="Unplaced"/>
</dbReference>